<comment type="caution">
    <text evidence="1">The sequence shown here is derived from an EMBL/GenBank/DDBJ whole genome shotgun (WGS) entry which is preliminary data.</text>
</comment>
<dbReference type="Proteomes" id="UP001235966">
    <property type="component" value="Unassembled WGS sequence"/>
</dbReference>
<accession>A0ABT9NAJ1</accession>
<reference evidence="1 2" key="1">
    <citation type="submission" date="2023-07" db="EMBL/GenBank/DDBJ databases">
        <title>Sequencing the genomes of 1000 actinobacteria strains.</title>
        <authorList>
            <person name="Klenk H.-P."/>
        </authorList>
    </citation>
    <scope>NUCLEOTIDE SEQUENCE [LARGE SCALE GENOMIC DNA]</scope>
    <source>
        <strain evidence="1 2">DSM 102162</strain>
    </source>
</reference>
<protein>
    <submittedName>
        <fullName evidence="1">Uncharacterized protein</fullName>
    </submittedName>
</protein>
<proteinExistence type="predicted"/>
<keyword evidence="2" id="KW-1185">Reference proteome</keyword>
<evidence type="ECO:0000313" key="2">
    <source>
        <dbReference type="Proteomes" id="UP001235966"/>
    </source>
</evidence>
<organism evidence="1 2">
    <name type="scientific">Arcanobacterium wilhelmae</name>
    <dbReference type="NCBI Taxonomy" id="1803177"/>
    <lineage>
        <taxon>Bacteria</taxon>
        <taxon>Bacillati</taxon>
        <taxon>Actinomycetota</taxon>
        <taxon>Actinomycetes</taxon>
        <taxon>Actinomycetales</taxon>
        <taxon>Actinomycetaceae</taxon>
        <taxon>Arcanobacterium</taxon>
    </lineage>
</organism>
<dbReference type="EMBL" id="JAUSQW010000001">
    <property type="protein sequence ID" value="MDP9800735.1"/>
    <property type="molecule type" value="Genomic_DNA"/>
</dbReference>
<gene>
    <name evidence="1" type="ORF">J2S49_000811</name>
</gene>
<evidence type="ECO:0000313" key="1">
    <source>
        <dbReference type="EMBL" id="MDP9800735.1"/>
    </source>
</evidence>
<name>A0ABT9NAJ1_9ACTO</name>
<sequence length="171" mass="19137">MGVFLLIWCWKGIEPGTQTRMGKHPSGVFSRGWREGAQGARPRVDAGAEHTRFPSPAQKEKDPFFGGLSLGLFRVKYGKPECVVTKSATFSADLRVFCEIRACRLFPFCSCYPHDLPIYNTWENPVSETCHCANLPLNHKKVNSVAGLGWCVSQRYNVVTERRNARRSSGG</sequence>